<comment type="subcellular location">
    <subcellularLocation>
        <location evidence="1">Nucleus</location>
    </subcellularLocation>
</comment>
<dbReference type="SUPFAM" id="SSF47459">
    <property type="entry name" value="HLH, helix-loop-helix DNA-binding domain"/>
    <property type="match status" value="1"/>
</dbReference>
<dbReference type="GO" id="GO:0000981">
    <property type="term" value="F:DNA-binding transcription factor activity, RNA polymerase II-specific"/>
    <property type="evidence" value="ECO:0007669"/>
    <property type="project" value="TreeGrafter"/>
</dbReference>
<evidence type="ECO:0000256" key="1">
    <source>
        <dbReference type="ARBA" id="ARBA00004123"/>
    </source>
</evidence>
<evidence type="ECO:0000256" key="2">
    <source>
        <dbReference type="ARBA" id="ARBA00011738"/>
    </source>
</evidence>
<keyword evidence="4" id="KW-0238">DNA-binding</keyword>
<evidence type="ECO:0000259" key="8">
    <source>
        <dbReference type="PROSITE" id="PS50888"/>
    </source>
</evidence>
<dbReference type="Gene3D" id="4.10.280.10">
    <property type="entry name" value="Helix-loop-helix DNA-binding domain"/>
    <property type="match status" value="1"/>
</dbReference>
<dbReference type="Proteomes" id="UP000325577">
    <property type="component" value="Linkage Group LG4"/>
</dbReference>
<name>A0A5J4ZYY6_9ASTE</name>
<dbReference type="AlphaFoldDB" id="A0A5J4ZYY6"/>
<keyword evidence="3" id="KW-0805">Transcription regulation</keyword>
<dbReference type="PROSITE" id="PS50888">
    <property type="entry name" value="BHLH"/>
    <property type="match status" value="1"/>
</dbReference>
<dbReference type="FunFam" id="4.10.280.10:FF:000032">
    <property type="entry name" value="Transcription factor bHLH123 family"/>
    <property type="match status" value="1"/>
</dbReference>
<evidence type="ECO:0000256" key="6">
    <source>
        <dbReference type="ARBA" id="ARBA00023242"/>
    </source>
</evidence>
<dbReference type="GO" id="GO:0005634">
    <property type="term" value="C:nucleus"/>
    <property type="evidence" value="ECO:0007669"/>
    <property type="project" value="UniProtKB-SubCell"/>
</dbReference>
<accession>A0A5J4ZYY6</accession>
<feature type="compositionally biased region" description="Basic and acidic residues" evidence="7">
    <location>
        <begin position="166"/>
        <end position="177"/>
    </location>
</feature>
<evidence type="ECO:0000256" key="4">
    <source>
        <dbReference type="ARBA" id="ARBA00023125"/>
    </source>
</evidence>
<dbReference type="EMBL" id="CM018047">
    <property type="protein sequence ID" value="KAA8523134.1"/>
    <property type="molecule type" value="Genomic_DNA"/>
</dbReference>
<keyword evidence="5" id="KW-0804">Transcription</keyword>
<keyword evidence="6" id="KW-0539">Nucleus</keyword>
<comment type="subunit">
    <text evidence="2">Homodimer.</text>
</comment>
<dbReference type="OrthoDB" id="1839773at2759"/>
<dbReference type="InterPro" id="IPR036638">
    <property type="entry name" value="HLH_DNA-bd_sf"/>
</dbReference>
<feature type="compositionally biased region" description="Low complexity" evidence="7">
    <location>
        <begin position="144"/>
        <end position="156"/>
    </location>
</feature>
<sequence length="365" mass="40285">MNRGALQSSPVQQMMPNWWNINTMRQPPQQPSPFLPPPSNLFPQYTLPTSSLPLSSFWHDNQELPESWSQLLLGGLVGDEDKSGLSHIQTKKLENWEEQLLHQASNASAVDVKQENSASSYVYGQGNVEYQAPKPTWSQMMPASSPKSSTVTSLSSNMLDFSGSKTDGRHPPPDRSSECNSTASGGALKKARVQPSSTQSTFKHADSLPISYLNHRRRKKIIQLDRKVRKEKLGDRITALHQLVSPFGKTDTASVLLEAIGYIRFLQSQIEALSLPYLGSGSGNMKQQQSVQGERNCIFPEDPGQLLNDTCMKRKGASEQESHDEESKKDLRSRGLCLVPISCTLQVGSDNGADYWAPAIGGGFR</sequence>
<proteinExistence type="predicted"/>
<evidence type="ECO:0000313" key="10">
    <source>
        <dbReference type="Proteomes" id="UP000325577"/>
    </source>
</evidence>
<dbReference type="CDD" id="cd11393">
    <property type="entry name" value="bHLH_AtbHLH_like"/>
    <property type="match status" value="1"/>
</dbReference>
<keyword evidence="10" id="KW-1185">Reference proteome</keyword>
<reference evidence="9 10" key="1">
    <citation type="submission" date="2019-09" db="EMBL/GenBank/DDBJ databases">
        <title>A chromosome-level genome assembly of the Chinese tupelo Nyssa sinensis.</title>
        <authorList>
            <person name="Yang X."/>
            <person name="Kang M."/>
            <person name="Yang Y."/>
            <person name="Xiong H."/>
            <person name="Wang M."/>
            <person name="Zhang Z."/>
            <person name="Wang Z."/>
            <person name="Wu H."/>
            <person name="Ma T."/>
            <person name="Liu J."/>
            <person name="Xi Z."/>
        </authorList>
    </citation>
    <scope>NUCLEOTIDE SEQUENCE [LARGE SCALE GENOMIC DNA]</scope>
    <source>
        <strain evidence="9">J267</strain>
        <tissue evidence="9">Leaf</tissue>
    </source>
</reference>
<dbReference type="GO" id="GO:0000978">
    <property type="term" value="F:RNA polymerase II cis-regulatory region sequence-specific DNA binding"/>
    <property type="evidence" value="ECO:0007669"/>
    <property type="project" value="TreeGrafter"/>
</dbReference>
<dbReference type="GO" id="GO:0046983">
    <property type="term" value="F:protein dimerization activity"/>
    <property type="evidence" value="ECO:0007669"/>
    <property type="project" value="InterPro"/>
</dbReference>
<dbReference type="InterPro" id="IPR045843">
    <property type="entry name" value="IND-like"/>
</dbReference>
<dbReference type="InterPro" id="IPR011598">
    <property type="entry name" value="bHLH_dom"/>
</dbReference>
<evidence type="ECO:0000256" key="5">
    <source>
        <dbReference type="ARBA" id="ARBA00023163"/>
    </source>
</evidence>
<evidence type="ECO:0000256" key="3">
    <source>
        <dbReference type="ARBA" id="ARBA00023015"/>
    </source>
</evidence>
<organism evidence="9 10">
    <name type="scientific">Nyssa sinensis</name>
    <dbReference type="NCBI Taxonomy" id="561372"/>
    <lineage>
        <taxon>Eukaryota</taxon>
        <taxon>Viridiplantae</taxon>
        <taxon>Streptophyta</taxon>
        <taxon>Embryophyta</taxon>
        <taxon>Tracheophyta</taxon>
        <taxon>Spermatophyta</taxon>
        <taxon>Magnoliopsida</taxon>
        <taxon>eudicotyledons</taxon>
        <taxon>Gunneridae</taxon>
        <taxon>Pentapetalae</taxon>
        <taxon>asterids</taxon>
        <taxon>Cornales</taxon>
        <taxon>Nyssaceae</taxon>
        <taxon>Nyssa</taxon>
    </lineage>
</organism>
<evidence type="ECO:0000313" key="9">
    <source>
        <dbReference type="EMBL" id="KAA8523134.1"/>
    </source>
</evidence>
<dbReference type="InterPro" id="IPR045239">
    <property type="entry name" value="bHLH95_bHLH"/>
</dbReference>
<dbReference type="PANTHER" id="PTHR16223">
    <property type="entry name" value="TRANSCRIPTION FACTOR BHLH83-RELATED"/>
    <property type="match status" value="1"/>
</dbReference>
<dbReference type="PANTHER" id="PTHR16223:SF136">
    <property type="entry name" value="TRANSCRIPTION FACTOR BHLH133-RELATED"/>
    <property type="match status" value="1"/>
</dbReference>
<gene>
    <name evidence="9" type="ORF">F0562_009557</name>
</gene>
<evidence type="ECO:0000256" key="7">
    <source>
        <dbReference type="SAM" id="MobiDB-lite"/>
    </source>
</evidence>
<feature type="region of interest" description="Disordered" evidence="7">
    <location>
        <begin position="137"/>
        <end position="202"/>
    </location>
</feature>
<feature type="domain" description="BHLH" evidence="8">
    <location>
        <begin position="217"/>
        <end position="266"/>
    </location>
</feature>
<protein>
    <recommendedName>
        <fullName evidence="8">BHLH domain-containing protein</fullName>
    </recommendedName>
</protein>